<keyword evidence="8" id="KW-0626">Porin</keyword>
<evidence type="ECO:0000256" key="3">
    <source>
        <dbReference type="ARBA" id="ARBA00022448"/>
    </source>
</evidence>
<reference evidence="13" key="1">
    <citation type="submission" date="2022-09" db="EMBL/GenBank/DDBJ databases">
        <title>Isolation and characterization of 3-chlorobenzoate degrading bacteria from soils in Shizuoka.</title>
        <authorList>
            <person name="Ifat A."/>
            <person name="Ogawa N."/>
            <person name="Kimbara K."/>
            <person name="Moriuchi R."/>
            <person name="Dohra H."/>
            <person name="Shintani M."/>
        </authorList>
    </citation>
    <scope>NUCLEOTIDE SEQUENCE</scope>
    <source>
        <strain evidence="13">19CS4-2</strain>
    </source>
</reference>
<evidence type="ECO:0000313" key="14">
    <source>
        <dbReference type="Proteomes" id="UP001055111"/>
    </source>
</evidence>
<name>A0AA37IBY4_9BURK</name>
<evidence type="ECO:0000313" key="13">
    <source>
        <dbReference type="EMBL" id="GJH27055.1"/>
    </source>
</evidence>
<evidence type="ECO:0000256" key="11">
    <source>
        <dbReference type="SAM" id="SignalP"/>
    </source>
</evidence>
<evidence type="ECO:0000256" key="4">
    <source>
        <dbReference type="ARBA" id="ARBA00022452"/>
    </source>
</evidence>
<evidence type="ECO:0000256" key="1">
    <source>
        <dbReference type="ARBA" id="ARBA00004571"/>
    </source>
</evidence>
<keyword evidence="9" id="KW-0472">Membrane</keyword>
<dbReference type="InterPro" id="IPR033900">
    <property type="entry name" value="Gram_neg_porin_domain"/>
</dbReference>
<dbReference type="Proteomes" id="UP001055111">
    <property type="component" value="Unassembled WGS sequence"/>
</dbReference>
<evidence type="ECO:0000256" key="8">
    <source>
        <dbReference type="ARBA" id="ARBA00023114"/>
    </source>
</evidence>
<sequence length="392" mass="41228">MVSTIKKSLLCCAVFGLASSATYAQSKVTLYGVLDEGLMYLSNVQGGKKIYLESLSGLMGSRWGLTGVEDLGAGLQAIFTMESGVNINNGTSAQGGAAFGRQVFVGLNSDRFGSVTLGRQYDMVFYFPAPLTGSNLLGGDYATHPGDIDNAGNGLRVNNAVRYMSQSFHGLTFGAEYSVGGIPGNTTGNSGYSLGTAYAMGPLKLGAAFEYFKNPTSSTPGSGFFTGNANGATVLSQSLNKGYTSAQAYQVAMAAANYTIGAITLAGSYSNVQYANLGPAFSNGMARFNSYDFAVRYQFSPALFAGVAYDYQIGKGVTTAEGRTIGNQHYHQVSFLADYFLSKRTDVYLGVGWQRASGTSSTGAPAVADIDSLGDSSNNQQVLVRLALRHKF</sequence>
<feature type="domain" description="Porin" evidence="12">
    <location>
        <begin position="13"/>
        <end position="358"/>
    </location>
</feature>
<dbReference type="InterPro" id="IPR002299">
    <property type="entry name" value="Porin_Neis"/>
</dbReference>
<comment type="subunit">
    <text evidence="2">Homotrimer.</text>
</comment>
<dbReference type="InterPro" id="IPR050298">
    <property type="entry name" value="Gram-neg_bact_OMP"/>
</dbReference>
<evidence type="ECO:0000259" key="12">
    <source>
        <dbReference type="Pfam" id="PF13609"/>
    </source>
</evidence>
<comment type="caution">
    <text evidence="13">The sequence shown here is derived from an EMBL/GenBank/DDBJ whole genome shotgun (WGS) entry which is preliminary data.</text>
</comment>
<dbReference type="PRINTS" id="PR00184">
    <property type="entry name" value="NEISSPPORIN"/>
</dbReference>
<proteinExistence type="predicted"/>
<comment type="subcellular location">
    <subcellularLocation>
        <location evidence="1">Cell outer membrane</location>
        <topology evidence="1">Multi-pass membrane protein</topology>
    </subcellularLocation>
</comment>
<accession>A0AA37IBY4</accession>
<keyword evidence="7" id="KW-0406">Ion transport</keyword>
<organism evidence="13 14">
    <name type="scientific">Caballeronia novacaledonica</name>
    <dbReference type="NCBI Taxonomy" id="1544861"/>
    <lineage>
        <taxon>Bacteria</taxon>
        <taxon>Pseudomonadati</taxon>
        <taxon>Pseudomonadota</taxon>
        <taxon>Betaproteobacteria</taxon>
        <taxon>Burkholderiales</taxon>
        <taxon>Burkholderiaceae</taxon>
        <taxon>Caballeronia</taxon>
    </lineage>
</organism>
<evidence type="ECO:0000256" key="7">
    <source>
        <dbReference type="ARBA" id="ARBA00023065"/>
    </source>
</evidence>
<dbReference type="GO" id="GO:0006811">
    <property type="term" value="P:monoatomic ion transport"/>
    <property type="evidence" value="ECO:0007669"/>
    <property type="project" value="UniProtKB-KW"/>
</dbReference>
<evidence type="ECO:0000256" key="10">
    <source>
        <dbReference type="ARBA" id="ARBA00023237"/>
    </source>
</evidence>
<evidence type="ECO:0000256" key="9">
    <source>
        <dbReference type="ARBA" id="ARBA00023136"/>
    </source>
</evidence>
<feature type="signal peptide" evidence="11">
    <location>
        <begin position="1"/>
        <end position="24"/>
    </location>
</feature>
<dbReference type="EMBL" id="BPUS01000008">
    <property type="protein sequence ID" value="GJH27055.1"/>
    <property type="molecule type" value="Genomic_DNA"/>
</dbReference>
<dbReference type="CDD" id="cd00342">
    <property type="entry name" value="gram_neg_porins"/>
    <property type="match status" value="1"/>
</dbReference>
<keyword evidence="10" id="KW-0998">Cell outer membrane</keyword>
<evidence type="ECO:0000256" key="6">
    <source>
        <dbReference type="ARBA" id="ARBA00022729"/>
    </source>
</evidence>
<dbReference type="InterPro" id="IPR023614">
    <property type="entry name" value="Porin_dom_sf"/>
</dbReference>
<dbReference type="Gene3D" id="2.40.160.10">
    <property type="entry name" value="Porin"/>
    <property type="match status" value="1"/>
</dbReference>
<dbReference type="AlphaFoldDB" id="A0AA37IBY4"/>
<keyword evidence="6 11" id="KW-0732">Signal</keyword>
<dbReference type="GO" id="GO:0046930">
    <property type="term" value="C:pore complex"/>
    <property type="evidence" value="ECO:0007669"/>
    <property type="project" value="UniProtKB-KW"/>
</dbReference>
<dbReference type="SUPFAM" id="SSF56935">
    <property type="entry name" value="Porins"/>
    <property type="match status" value="1"/>
</dbReference>
<evidence type="ECO:0000256" key="5">
    <source>
        <dbReference type="ARBA" id="ARBA00022692"/>
    </source>
</evidence>
<protein>
    <submittedName>
        <fullName evidence="13">Porin</fullName>
    </submittedName>
</protein>
<dbReference type="RefSeq" id="WP_238213724.1">
    <property type="nucleotide sequence ID" value="NZ_BPUS01000008.1"/>
</dbReference>
<dbReference type="GO" id="GO:0009279">
    <property type="term" value="C:cell outer membrane"/>
    <property type="evidence" value="ECO:0007669"/>
    <property type="project" value="UniProtKB-SubCell"/>
</dbReference>
<dbReference type="PANTHER" id="PTHR34501:SF9">
    <property type="entry name" value="MAJOR OUTER MEMBRANE PROTEIN P.IA"/>
    <property type="match status" value="1"/>
</dbReference>
<keyword evidence="4" id="KW-1134">Transmembrane beta strand</keyword>
<feature type="chain" id="PRO_5041240727" evidence="11">
    <location>
        <begin position="25"/>
        <end position="392"/>
    </location>
</feature>
<dbReference type="PANTHER" id="PTHR34501">
    <property type="entry name" value="PROTEIN YDDL-RELATED"/>
    <property type="match status" value="1"/>
</dbReference>
<keyword evidence="5" id="KW-0812">Transmembrane</keyword>
<evidence type="ECO:0000256" key="2">
    <source>
        <dbReference type="ARBA" id="ARBA00011233"/>
    </source>
</evidence>
<keyword evidence="3" id="KW-0813">Transport</keyword>
<gene>
    <name evidence="13" type="ORF">CBA19CS42_21085</name>
</gene>
<dbReference type="Pfam" id="PF13609">
    <property type="entry name" value="Porin_4"/>
    <property type="match status" value="1"/>
</dbReference>
<dbReference type="GO" id="GO:0015288">
    <property type="term" value="F:porin activity"/>
    <property type="evidence" value="ECO:0007669"/>
    <property type="project" value="UniProtKB-KW"/>
</dbReference>